<reference evidence="2" key="1">
    <citation type="journal article" date="2019" name="Int. J. Syst. Evol. Microbiol.">
        <title>The Global Catalogue of Microorganisms (GCM) 10K type strain sequencing project: providing services to taxonomists for standard genome sequencing and annotation.</title>
        <authorList>
            <consortium name="The Broad Institute Genomics Platform"/>
            <consortium name="The Broad Institute Genome Sequencing Center for Infectious Disease"/>
            <person name="Wu L."/>
            <person name="Ma J."/>
        </authorList>
    </citation>
    <scope>NUCLEOTIDE SEQUENCE [LARGE SCALE GENOMIC DNA]</scope>
    <source>
        <strain evidence="2">JCM 17938</strain>
    </source>
</reference>
<dbReference type="Proteomes" id="UP001500212">
    <property type="component" value="Unassembled WGS sequence"/>
</dbReference>
<protein>
    <submittedName>
        <fullName evidence="1">Uncharacterized protein</fullName>
    </submittedName>
</protein>
<dbReference type="EMBL" id="BAABHJ010000022">
    <property type="protein sequence ID" value="GAA4612902.1"/>
    <property type="molecule type" value="Genomic_DNA"/>
</dbReference>
<comment type="caution">
    <text evidence="1">The sequence shown here is derived from an EMBL/GenBank/DDBJ whole genome shotgun (WGS) entry which is preliminary data.</text>
</comment>
<evidence type="ECO:0000313" key="2">
    <source>
        <dbReference type="Proteomes" id="UP001500212"/>
    </source>
</evidence>
<gene>
    <name evidence="1" type="ORF">GCM10023195_55590</name>
</gene>
<evidence type="ECO:0000313" key="1">
    <source>
        <dbReference type="EMBL" id="GAA4612902.1"/>
    </source>
</evidence>
<proteinExistence type="predicted"/>
<sequence length="117" mass="12557">MMVLRVDRLLPTSVNLGTVGEMTPRTSSAGRERDGLDVDGAVQQSRELPGQVLVVVRVRGRVGGTEPWLQPVGGDGEDAGVKNRAYSVAYTALISRAASTRPHRLTERSSRSDVRGS</sequence>
<accession>A0ABP8TRI1</accession>
<keyword evidence="2" id="KW-1185">Reference proteome</keyword>
<name>A0ABP8TRI1_9ACTN</name>
<organism evidence="1 2">
    <name type="scientific">Actinoallomurus liliacearum</name>
    <dbReference type="NCBI Taxonomy" id="1080073"/>
    <lineage>
        <taxon>Bacteria</taxon>
        <taxon>Bacillati</taxon>
        <taxon>Actinomycetota</taxon>
        <taxon>Actinomycetes</taxon>
        <taxon>Streptosporangiales</taxon>
        <taxon>Thermomonosporaceae</taxon>
        <taxon>Actinoallomurus</taxon>
    </lineage>
</organism>